<dbReference type="Proteomes" id="UP000734218">
    <property type="component" value="Unassembled WGS sequence"/>
</dbReference>
<keyword evidence="3" id="KW-1185">Reference proteome</keyword>
<keyword evidence="1" id="KW-0472">Membrane</keyword>
<feature type="transmembrane region" description="Helical" evidence="1">
    <location>
        <begin position="74"/>
        <end position="95"/>
    </location>
</feature>
<gene>
    <name evidence="2" type="ORF">GGR88_002994</name>
</gene>
<name>A0ABX0XS57_9SPHN</name>
<dbReference type="EMBL" id="JAATJE010000005">
    <property type="protein sequence ID" value="NJC35465.1"/>
    <property type="molecule type" value="Genomic_DNA"/>
</dbReference>
<protein>
    <submittedName>
        <fullName evidence="2">Uncharacterized protein</fullName>
    </submittedName>
</protein>
<comment type="caution">
    <text evidence="2">The sequence shown here is derived from an EMBL/GenBank/DDBJ whole genome shotgun (WGS) entry which is preliminary data.</text>
</comment>
<reference evidence="2 3" key="1">
    <citation type="submission" date="2020-03" db="EMBL/GenBank/DDBJ databases">
        <title>Genomic Encyclopedia of Type Strains, Phase IV (KMG-IV): sequencing the most valuable type-strain genomes for metagenomic binning, comparative biology and taxonomic classification.</title>
        <authorList>
            <person name="Goeker M."/>
        </authorList>
    </citation>
    <scope>NUCLEOTIDE SEQUENCE [LARGE SCALE GENOMIC DNA]</scope>
    <source>
        <strain evidence="2 3">DSM 27651</strain>
    </source>
</reference>
<evidence type="ECO:0000313" key="3">
    <source>
        <dbReference type="Proteomes" id="UP000734218"/>
    </source>
</evidence>
<keyword evidence="1" id="KW-1133">Transmembrane helix</keyword>
<dbReference type="RefSeq" id="WP_167956407.1">
    <property type="nucleotide sequence ID" value="NZ_JAATJE010000005.1"/>
</dbReference>
<evidence type="ECO:0000256" key="1">
    <source>
        <dbReference type="SAM" id="Phobius"/>
    </source>
</evidence>
<evidence type="ECO:0000313" key="2">
    <source>
        <dbReference type="EMBL" id="NJC35465.1"/>
    </source>
</evidence>
<keyword evidence="1" id="KW-0812">Transmembrane</keyword>
<organism evidence="2 3">
    <name type="scientific">Sphingomonas jejuensis</name>
    <dbReference type="NCBI Taxonomy" id="904715"/>
    <lineage>
        <taxon>Bacteria</taxon>
        <taxon>Pseudomonadati</taxon>
        <taxon>Pseudomonadota</taxon>
        <taxon>Alphaproteobacteria</taxon>
        <taxon>Sphingomonadales</taxon>
        <taxon>Sphingomonadaceae</taxon>
        <taxon>Sphingomonas</taxon>
    </lineage>
</organism>
<proteinExistence type="predicted"/>
<sequence length="101" mass="11497">MLLSLIFALAITIGTIWINPTTDERTMYGHEGPVEQNWLPREVAGWPAPFLADNPNTSVIHNVGPEDNFRPGPFIATLSFWYLVVSATMWLVGWMRRRMPV</sequence>
<accession>A0ABX0XS57</accession>